<dbReference type="RefSeq" id="WP_188475907.1">
    <property type="nucleotide sequence ID" value="NZ_BMFJ01000001.1"/>
</dbReference>
<accession>A0A916ZXI8</accession>
<dbReference type="GO" id="GO:0004170">
    <property type="term" value="F:dUTP diphosphatase activity"/>
    <property type="evidence" value="ECO:0007669"/>
    <property type="project" value="UniProtKB-UniRule"/>
</dbReference>
<proteinExistence type="inferred from homology"/>
<keyword evidence="3 7" id="KW-0378">Hydrolase</keyword>
<dbReference type="EMBL" id="BMFJ01000001">
    <property type="protein sequence ID" value="GGE17966.1"/>
    <property type="molecule type" value="Genomic_DNA"/>
</dbReference>
<protein>
    <recommendedName>
        <fullName evidence="7">Deoxyuridine 5'-triphosphate nucleotidohydrolase</fullName>
        <shortName evidence="7">dUTPase</shortName>
        <ecNumber evidence="7">3.6.1.23</ecNumber>
    </recommendedName>
    <alternativeName>
        <fullName evidence="7">dUTP pyrophosphatase</fullName>
    </alternativeName>
</protein>
<dbReference type="FunFam" id="2.70.40.10:FF:000002">
    <property type="entry name" value="dUTP diphosphatase"/>
    <property type="match status" value="1"/>
</dbReference>
<dbReference type="Gene3D" id="2.70.40.10">
    <property type="match status" value="1"/>
</dbReference>
<comment type="pathway">
    <text evidence="7">Pyrimidine metabolism; dUMP biosynthesis; dUMP from dCTP (dUTP route): step 2/2.</text>
</comment>
<evidence type="ECO:0000256" key="5">
    <source>
        <dbReference type="ARBA" id="ARBA00023080"/>
    </source>
</evidence>
<evidence type="ECO:0000256" key="2">
    <source>
        <dbReference type="ARBA" id="ARBA00022723"/>
    </source>
</evidence>
<dbReference type="Proteomes" id="UP000612855">
    <property type="component" value="Unassembled WGS sequence"/>
</dbReference>
<dbReference type="CDD" id="cd07557">
    <property type="entry name" value="trimeric_dUTPase"/>
    <property type="match status" value="1"/>
</dbReference>
<name>A0A916ZXI8_9RHOB</name>
<dbReference type="SUPFAM" id="SSF51283">
    <property type="entry name" value="dUTPase-like"/>
    <property type="match status" value="1"/>
</dbReference>
<dbReference type="HAMAP" id="MF_00116">
    <property type="entry name" value="dUTPase_bact"/>
    <property type="match status" value="1"/>
</dbReference>
<keyword evidence="10" id="KW-1185">Reference proteome</keyword>
<evidence type="ECO:0000313" key="10">
    <source>
        <dbReference type="Proteomes" id="UP000612855"/>
    </source>
</evidence>
<comment type="caution">
    <text evidence="9">The sequence shown here is derived from an EMBL/GenBank/DDBJ whole genome shotgun (WGS) entry which is preliminary data.</text>
</comment>
<dbReference type="InterPro" id="IPR036157">
    <property type="entry name" value="dUTPase-like_sf"/>
</dbReference>
<feature type="binding site" evidence="7">
    <location>
        <position position="83"/>
    </location>
    <ligand>
        <name>substrate</name>
    </ligand>
</feature>
<dbReference type="GO" id="GO:0006226">
    <property type="term" value="P:dUMP biosynthetic process"/>
    <property type="evidence" value="ECO:0007669"/>
    <property type="project" value="UniProtKB-UniRule"/>
</dbReference>
<dbReference type="GO" id="GO:0000287">
    <property type="term" value="F:magnesium ion binding"/>
    <property type="evidence" value="ECO:0007669"/>
    <property type="project" value="UniProtKB-UniRule"/>
</dbReference>
<evidence type="ECO:0000313" key="9">
    <source>
        <dbReference type="EMBL" id="GGE17966.1"/>
    </source>
</evidence>
<dbReference type="PANTHER" id="PTHR11241:SF0">
    <property type="entry name" value="DEOXYURIDINE 5'-TRIPHOSPHATE NUCLEOTIDOHYDROLASE"/>
    <property type="match status" value="1"/>
</dbReference>
<evidence type="ECO:0000256" key="3">
    <source>
        <dbReference type="ARBA" id="ARBA00022801"/>
    </source>
</evidence>
<evidence type="ECO:0000256" key="1">
    <source>
        <dbReference type="ARBA" id="ARBA00006581"/>
    </source>
</evidence>
<keyword evidence="2 7" id="KW-0479">Metal-binding</keyword>
<organism evidence="9 10">
    <name type="scientific">Primorskyibacter flagellatus</name>
    <dbReference type="NCBI Taxonomy" id="1387277"/>
    <lineage>
        <taxon>Bacteria</taxon>
        <taxon>Pseudomonadati</taxon>
        <taxon>Pseudomonadota</taxon>
        <taxon>Alphaproteobacteria</taxon>
        <taxon>Rhodobacterales</taxon>
        <taxon>Roseobacteraceae</taxon>
        <taxon>Primorskyibacter</taxon>
    </lineage>
</organism>
<keyword evidence="4 7" id="KW-0460">Magnesium</keyword>
<evidence type="ECO:0000256" key="6">
    <source>
        <dbReference type="ARBA" id="ARBA00047686"/>
    </source>
</evidence>
<evidence type="ECO:0000259" key="8">
    <source>
        <dbReference type="Pfam" id="PF00692"/>
    </source>
</evidence>
<comment type="catalytic activity">
    <reaction evidence="6 7">
        <text>dUTP + H2O = dUMP + diphosphate + H(+)</text>
        <dbReference type="Rhea" id="RHEA:10248"/>
        <dbReference type="ChEBI" id="CHEBI:15377"/>
        <dbReference type="ChEBI" id="CHEBI:15378"/>
        <dbReference type="ChEBI" id="CHEBI:33019"/>
        <dbReference type="ChEBI" id="CHEBI:61555"/>
        <dbReference type="ChEBI" id="CHEBI:246422"/>
        <dbReference type="EC" id="3.6.1.23"/>
    </reaction>
</comment>
<dbReference type="InterPro" id="IPR008181">
    <property type="entry name" value="dUTPase"/>
</dbReference>
<dbReference type="GO" id="GO:0046081">
    <property type="term" value="P:dUTP catabolic process"/>
    <property type="evidence" value="ECO:0007669"/>
    <property type="project" value="InterPro"/>
</dbReference>
<comment type="caution">
    <text evidence="7">Lacks conserved residue(s) required for the propagation of feature annotation.</text>
</comment>
<dbReference type="InterPro" id="IPR033704">
    <property type="entry name" value="dUTPase_trimeric"/>
</dbReference>
<dbReference type="NCBIfam" id="TIGR00576">
    <property type="entry name" value="dut"/>
    <property type="match status" value="1"/>
</dbReference>
<keyword evidence="5 7" id="KW-0546">Nucleotide metabolism</keyword>
<reference evidence="10" key="1">
    <citation type="journal article" date="2019" name="Int. J. Syst. Evol. Microbiol.">
        <title>The Global Catalogue of Microorganisms (GCM) 10K type strain sequencing project: providing services to taxonomists for standard genome sequencing and annotation.</title>
        <authorList>
            <consortium name="The Broad Institute Genomics Platform"/>
            <consortium name="The Broad Institute Genome Sequencing Center for Infectious Disease"/>
            <person name="Wu L."/>
            <person name="Ma J."/>
        </authorList>
    </citation>
    <scope>NUCLEOTIDE SEQUENCE [LARGE SCALE GENOMIC DNA]</scope>
    <source>
        <strain evidence="10">CGMCC 1.12664</strain>
    </source>
</reference>
<dbReference type="Pfam" id="PF00692">
    <property type="entry name" value="dUTPase"/>
    <property type="match status" value="1"/>
</dbReference>
<dbReference type="PANTHER" id="PTHR11241">
    <property type="entry name" value="DEOXYURIDINE 5'-TRIPHOSPHATE NUCLEOTIDOHYDROLASE"/>
    <property type="match status" value="1"/>
</dbReference>
<feature type="binding site" evidence="7">
    <location>
        <begin position="70"/>
        <end position="72"/>
    </location>
    <ligand>
        <name>substrate</name>
    </ligand>
</feature>
<feature type="domain" description="dUTPase-like" evidence="8">
    <location>
        <begin position="17"/>
        <end position="149"/>
    </location>
</feature>
<comment type="similarity">
    <text evidence="1 7">Belongs to the dUTPase family.</text>
</comment>
<dbReference type="InterPro" id="IPR029054">
    <property type="entry name" value="dUTPase-like"/>
</dbReference>
<sequence>MKRIGITRVEGADVSVALPSYASAGAAGADVRANLADRGQVVIAPGARALVPTGLRMAIPEGFEVQVRPRSGLALKHGVTVANAPGTVDSDYRGEVGVILVNLGAEAFVVAHGDRVAQLVVAPVVQAAFGIVEELDATERGSGGFGSTGRG</sequence>
<dbReference type="AlphaFoldDB" id="A0A916ZXI8"/>
<evidence type="ECO:0000256" key="4">
    <source>
        <dbReference type="ARBA" id="ARBA00022842"/>
    </source>
</evidence>
<feature type="binding site" evidence="7">
    <location>
        <begin position="87"/>
        <end position="89"/>
    </location>
    <ligand>
        <name>substrate</name>
    </ligand>
</feature>
<dbReference type="NCBIfam" id="NF001862">
    <property type="entry name" value="PRK00601.1"/>
    <property type="match status" value="1"/>
</dbReference>
<comment type="cofactor">
    <cofactor evidence="7">
        <name>Mg(2+)</name>
        <dbReference type="ChEBI" id="CHEBI:18420"/>
    </cofactor>
</comment>
<gene>
    <name evidence="7 9" type="primary">dut</name>
    <name evidence="9" type="ORF">GCM10011360_03460</name>
</gene>
<dbReference type="EC" id="3.6.1.23" evidence="7"/>
<comment type="function">
    <text evidence="7">This enzyme is involved in nucleotide metabolism: it produces dUMP, the immediate precursor of thymidine nucleotides and it decreases the intracellular concentration of dUTP so that uracil cannot be incorporated into DNA.</text>
</comment>
<evidence type="ECO:0000256" key="7">
    <source>
        <dbReference type="HAMAP-Rule" id="MF_00116"/>
    </source>
</evidence>